<feature type="compositionally biased region" description="Basic and acidic residues" evidence="1">
    <location>
        <begin position="28"/>
        <end position="44"/>
    </location>
</feature>
<feature type="transmembrane region" description="Helical" evidence="2">
    <location>
        <begin position="5"/>
        <end position="21"/>
    </location>
</feature>
<dbReference type="AlphaFoldDB" id="A0A974CU34"/>
<keyword evidence="2" id="KW-1133">Transmembrane helix</keyword>
<sequence length="150" mass="17581">MFSPIGIFCFPFALYYVYWHLKKKSKKLDSPARIDTQSKEEQRPVKGQKYGNEKKKHKYRKKVHRKVCFNGIGRYSSPKREQVCDVNRGQASRKKPMTKSRLEAPVPAVPNHKQTAPPAMASKKYIKGNKKNHLYVKFRKYLSICFPTLF</sequence>
<evidence type="ECO:0000256" key="1">
    <source>
        <dbReference type="SAM" id="MobiDB-lite"/>
    </source>
</evidence>
<evidence type="ECO:0000256" key="2">
    <source>
        <dbReference type="SAM" id="Phobius"/>
    </source>
</evidence>
<organism evidence="3 4">
    <name type="scientific">Xenopus laevis</name>
    <name type="common">African clawed frog</name>
    <dbReference type="NCBI Taxonomy" id="8355"/>
    <lineage>
        <taxon>Eukaryota</taxon>
        <taxon>Metazoa</taxon>
        <taxon>Chordata</taxon>
        <taxon>Craniata</taxon>
        <taxon>Vertebrata</taxon>
        <taxon>Euteleostomi</taxon>
        <taxon>Amphibia</taxon>
        <taxon>Batrachia</taxon>
        <taxon>Anura</taxon>
        <taxon>Pipoidea</taxon>
        <taxon>Pipidae</taxon>
        <taxon>Xenopodinae</taxon>
        <taxon>Xenopus</taxon>
        <taxon>Xenopus</taxon>
    </lineage>
</organism>
<protein>
    <submittedName>
        <fullName evidence="3">Uncharacterized protein</fullName>
    </submittedName>
</protein>
<evidence type="ECO:0000313" key="3">
    <source>
        <dbReference type="EMBL" id="OCT79492.1"/>
    </source>
</evidence>
<accession>A0A974CU34</accession>
<dbReference type="EMBL" id="CM004474">
    <property type="protein sequence ID" value="OCT79492.1"/>
    <property type="molecule type" value="Genomic_DNA"/>
</dbReference>
<gene>
    <name evidence="3" type="ORF">XELAEV_18026302mg</name>
</gene>
<keyword evidence="2" id="KW-0472">Membrane</keyword>
<evidence type="ECO:0000313" key="4">
    <source>
        <dbReference type="Proteomes" id="UP000694892"/>
    </source>
</evidence>
<name>A0A974CU34_XENLA</name>
<keyword evidence="2" id="KW-0812">Transmembrane</keyword>
<feature type="region of interest" description="Disordered" evidence="1">
    <location>
        <begin position="28"/>
        <end position="57"/>
    </location>
</feature>
<dbReference type="Proteomes" id="UP000694892">
    <property type="component" value="Chromosome 5L"/>
</dbReference>
<proteinExistence type="predicted"/>
<feature type="region of interest" description="Disordered" evidence="1">
    <location>
        <begin position="80"/>
        <end position="102"/>
    </location>
</feature>
<reference evidence="4" key="1">
    <citation type="journal article" date="2016" name="Nature">
        <title>Genome evolution in the allotetraploid frog Xenopus laevis.</title>
        <authorList>
            <person name="Session A.M."/>
            <person name="Uno Y."/>
            <person name="Kwon T."/>
            <person name="Chapman J.A."/>
            <person name="Toyoda A."/>
            <person name="Takahashi S."/>
            <person name="Fukui A."/>
            <person name="Hikosaka A."/>
            <person name="Suzuki A."/>
            <person name="Kondo M."/>
            <person name="van Heeringen S.J."/>
            <person name="Quigley I."/>
            <person name="Heinz S."/>
            <person name="Ogino H."/>
            <person name="Ochi H."/>
            <person name="Hellsten U."/>
            <person name="Lyons J.B."/>
            <person name="Simakov O."/>
            <person name="Putnam N."/>
            <person name="Stites J."/>
            <person name="Kuroki Y."/>
            <person name="Tanaka T."/>
            <person name="Michiue T."/>
            <person name="Watanabe M."/>
            <person name="Bogdanovic O."/>
            <person name="Lister R."/>
            <person name="Georgiou G."/>
            <person name="Paranjpe S.S."/>
            <person name="van Kruijsbergen I."/>
            <person name="Shu S."/>
            <person name="Carlson J."/>
            <person name="Kinoshita T."/>
            <person name="Ohta Y."/>
            <person name="Mawaribuchi S."/>
            <person name="Jenkins J."/>
            <person name="Grimwood J."/>
            <person name="Schmutz J."/>
            <person name="Mitros T."/>
            <person name="Mozaffari S.V."/>
            <person name="Suzuki Y."/>
            <person name="Haramoto Y."/>
            <person name="Yamamoto T.S."/>
            <person name="Takagi C."/>
            <person name="Heald R."/>
            <person name="Miller K."/>
            <person name="Haudenschild C."/>
            <person name="Kitzman J."/>
            <person name="Nakayama T."/>
            <person name="Izutsu Y."/>
            <person name="Robert J."/>
            <person name="Fortriede J."/>
            <person name="Burns K."/>
            <person name="Lotay V."/>
            <person name="Karimi K."/>
            <person name="Yasuoka Y."/>
            <person name="Dichmann D.S."/>
            <person name="Flajnik M.F."/>
            <person name="Houston D.W."/>
            <person name="Shendure J."/>
            <person name="DuPasquier L."/>
            <person name="Vize P.D."/>
            <person name="Zorn A.M."/>
            <person name="Ito M."/>
            <person name="Marcotte E.M."/>
            <person name="Wallingford J.B."/>
            <person name="Ito Y."/>
            <person name="Asashima M."/>
            <person name="Ueno N."/>
            <person name="Matsuda Y."/>
            <person name="Veenstra G.J."/>
            <person name="Fujiyama A."/>
            <person name="Harland R.M."/>
            <person name="Taira M."/>
            <person name="Rokhsar D.S."/>
        </authorList>
    </citation>
    <scope>NUCLEOTIDE SEQUENCE [LARGE SCALE GENOMIC DNA]</scope>
    <source>
        <strain evidence="4">J</strain>
    </source>
</reference>